<name>A0A2T0SNR7_9BACT</name>
<organism evidence="1 2">
    <name type="scientific">Spirosoma oryzae</name>
    <dbReference type="NCBI Taxonomy" id="1469603"/>
    <lineage>
        <taxon>Bacteria</taxon>
        <taxon>Pseudomonadati</taxon>
        <taxon>Bacteroidota</taxon>
        <taxon>Cytophagia</taxon>
        <taxon>Cytophagales</taxon>
        <taxon>Cytophagaceae</taxon>
        <taxon>Spirosoma</taxon>
    </lineage>
</organism>
<protein>
    <recommendedName>
        <fullName evidence="3">KOW motif-containing protein</fullName>
    </recommendedName>
</protein>
<dbReference type="EMBL" id="PVTE01000015">
    <property type="protein sequence ID" value="PRY35068.1"/>
    <property type="molecule type" value="Genomic_DNA"/>
</dbReference>
<keyword evidence="2" id="KW-1185">Reference proteome</keyword>
<dbReference type="RefSeq" id="WP_106139202.1">
    <property type="nucleotide sequence ID" value="NZ_PVTE01000015.1"/>
</dbReference>
<proteinExistence type="predicted"/>
<reference evidence="1 2" key="1">
    <citation type="submission" date="2018-03" db="EMBL/GenBank/DDBJ databases">
        <title>Genomic Encyclopedia of Archaeal and Bacterial Type Strains, Phase II (KMG-II): from individual species to whole genera.</title>
        <authorList>
            <person name="Goeker M."/>
        </authorList>
    </citation>
    <scope>NUCLEOTIDE SEQUENCE [LARGE SCALE GENOMIC DNA]</scope>
    <source>
        <strain evidence="1 2">DSM 28354</strain>
    </source>
</reference>
<accession>A0A2T0SNR7</accession>
<evidence type="ECO:0000313" key="1">
    <source>
        <dbReference type="EMBL" id="PRY35068.1"/>
    </source>
</evidence>
<sequence>MKQLTSGSRVKVSVYKNGFFVNSYTGSVIAFTKTGLVKVKPDSPMAGIKCVSADNVKVIAEAPQ</sequence>
<evidence type="ECO:0000313" key="2">
    <source>
        <dbReference type="Proteomes" id="UP000238375"/>
    </source>
</evidence>
<dbReference type="AlphaFoldDB" id="A0A2T0SNR7"/>
<evidence type="ECO:0008006" key="3">
    <source>
        <dbReference type="Google" id="ProtNLM"/>
    </source>
</evidence>
<dbReference type="Proteomes" id="UP000238375">
    <property type="component" value="Unassembled WGS sequence"/>
</dbReference>
<gene>
    <name evidence="1" type="ORF">CLV58_115151</name>
</gene>
<comment type="caution">
    <text evidence="1">The sequence shown here is derived from an EMBL/GenBank/DDBJ whole genome shotgun (WGS) entry which is preliminary data.</text>
</comment>